<organism evidence="1 2">
    <name type="scientific">Gigaspora margarita</name>
    <dbReference type="NCBI Taxonomy" id="4874"/>
    <lineage>
        <taxon>Eukaryota</taxon>
        <taxon>Fungi</taxon>
        <taxon>Fungi incertae sedis</taxon>
        <taxon>Mucoromycota</taxon>
        <taxon>Glomeromycotina</taxon>
        <taxon>Glomeromycetes</taxon>
        <taxon>Diversisporales</taxon>
        <taxon>Gigasporaceae</taxon>
        <taxon>Gigaspora</taxon>
    </lineage>
</organism>
<comment type="caution">
    <text evidence="1">The sequence shown here is derived from an EMBL/GenBank/DDBJ whole genome shotgun (WGS) entry which is preliminary data.</text>
</comment>
<dbReference type="Proteomes" id="UP000789901">
    <property type="component" value="Unassembled WGS sequence"/>
</dbReference>
<keyword evidence="2" id="KW-1185">Reference proteome</keyword>
<evidence type="ECO:0000313" key="2">
    <source>
        <dbReference type="Proteomes" id="UP000789901"/>
    </source>
</evidence>
<name>A0ABN7UJS0_GIGMA</name>
<reference evidence="1 2" key="1">
    <citation type="submission" date="2021-06" db="EMBL/GenBank/DDBJ databases">
        <authorList>
            <person name="Kallberg Y."/>
            <person name="Tangrot J."/>
            <person name="Rosling A."/>
        </authorList>
    </citation>
    <scope>NUCLEOTIDE SEQUENCE [LARGE SCALE GENOMIC DNA]</scope>
    <source>
        <strain evidence="1 2">120-4 pot B 10/14</strain>
    </source>
</reference>
<protein>
    <submittedName>
        <fullName evidence="1">8933_t:CDS:1</fullName>
    </submittedName>
</protein>
<dbReference type="EMBL" id="CAJVQB010003252">
    <property type="protein sequence ID" value="CAG8602475.1"/>
    <property type="molecule type" value="Genomic_DNA"/>
</dbReference>
<proteinExistence type="predicted"/>
<evidence type="ECO:0000313" key="1">
    <source>
        <dbReference type="EMBL" id="CAG8602475.1"/>
    </source>
</evidence>
<accession>A0ABN7UJS0</accession>
<sequence>MCSDTGEVAAEVALTTMSQDARGKSGTSMRFAEKLRNQKCVLRRLIIEVIFSYVLIEIVK</sequence>
<gene>
    <name evidence="1" type="ORF">GMARGA_LOCUS6955</name>
</gene>